<accession>A0ABW5Z6G2</accession>
<dbReference type="Gene3D" id="2.80.10.50">
    <property type="match status" value="2"/>
</dbReference>
<keyword evidence="4" id="KW-1185">Reference proteome</keyword>
<gene>
    <name evidence="3" type="ORF">ACFSX9_04645</name>
</gene>
<dbReference type="NCBIfam" id="TIGR02608">
    <property type="entry name" value="delta_60_rpt"/>
    <property type="match status" value="4"/>
</dbReference>
<proteinExistence type="predicted"/>
<evidence type="ECO:0000256" key="1">
    <source>
        <dbReference type="ARBA" id="ARBA00022729"/>
    </source>
</evidence>
<dbReference type="RefSeq" id="WP_379805024.1">
    <property type="nucleotide sequence ID" value="NZ_JBHUOL010000010.1"/>
</dbReference>
<dbReference type="Pfam" id="PF17164">
    <property type="entry name" value="DUF5122"/>
    <property type="match status" value="3"/>
</dbReference>
<dbReference type="NCBIfam" id="TIGR04183">
    <property type="entry name" value="Por_Secre_tail"/>
    <property type="match status" value="1"/>
</dbReference>
<reference evidence="4" key="1">
    <citation type="journal article" date="2019" name="Int. J. Syst. Evol. Microbiol.">
        <title>The Global Catalogue of Microorganisms (GCM) 10K type strain sequencing project: providing services to taxonomists for standard genome sequencing and annotation.</title>
        <authorList>
            <consortium name="The Broad Institute Genomics Platform"/>
            <consortium name="The Broad Institute Genome Sequencing Center for Infectious Disease"/>
            <person name="Wu L."/>
            <person name="Ma J."/>
        </authorList>
    </citation>
    <scope>NUCLEOTIDE SEQUENCE [LARGE SCALE GENOMIC DNA]</scope>
    <source>
        <strain evidence="4">KCTC 52644</strain>
    </source>
</reference>
<evidence type="ECO:0000259" key="2">
    <source>
        <dbReference type="Pfam" id="PF18962"/>
    </source>
</evidence>
<keyword evidence="1" id="KW-0732">Signal</keyword>
<evidence type="ECO:0000313" key="4">
    <source>
        <dbReference type="Proteomes" id="UP001597549"/>
    </source>
</evidence>
<organism evidence="3 4">
    <name type="scientific">Flavobacterium ardleyense</name>
    <dbReference type="NCBI Taxonomy" id="2038737"/>
    <lineage>
        <taxon>Bacteria</taxon>
        <taxon>Pseudomonadati</taxon>
        <taxon>Bacteroidota</taxon>
        <taxon>Flavobacteriia</taxon>
        <taxon>Flavobacteriales</taxon>
        <taxon>Flavobacteriaceae</taxon>
        <taxon>Flavobacterium</taxon>
    </lineage>
</organism>
<feature type="domain" description="Secretion system C-terminal sorting" evidence="2">
    <location>
        <begin position="400"/>
        <end position="462"/>
    </location>
</feature>
<protein>
    <submittedName>
        <fullName evidence="3">T9SS type A sorting domain-containing protein</fullName>
    </submittedName>
</protein>
<dbReference type="InterPro" id="IPR026444">
    <property type="entry name" value="Secre_tail"/>
</dbReference>
<dbReference type="EMBL" id="JBHUOL010000010">
    <property type="protein sequence ID" value="MFD2908018.1"/>
    <property type="molecule type" value="Genomic_DNA"/>
</dbReference>
<dbReference type="Proteomes" id="UP001597549">
    <property type="component" value="Unassembled WGS sequence"/>
</dbReference>
<evidence type="ECO:0000313" key="3">
    <source>
        <dbReference type="EMBL" id="MFD2908018.1"/>
    </source>
</evidence>
<dbReference type="Pfam" id="PF18962">
    <property type="entry name" value="Por_Secre_tail"/>
    <property type="match status" value="1"/>
</dbReference>
<dbReference type="InterPro" id="IPR013431">
    <property type="entry name" value="Delta_60_rpt"/>
</dbReference>
<dbReference type="SUPFAM" id="SSF101898">
    <property type="entry name" value="NHL repeat"/>
    <property type="match status" value="1"/>
</dbReference>
<comment type="caution">
    <text evidence="3">The sequence shown here is derived from an EMBL/GenBank/DDBJ whole genome shotgun (WGS) entry which is preliminary data.</text>
</comment>
<name>A0ABW5Z6G2_9FLAO</name>
<sequence length="464" mass="50202">MKKTLLLIITLITYNVSSQNIALDNSFGTDGIAALDRVGSTGSYMTLQPDGKILFAGYLEASGTNFIARLNADGSLDSTFATNGYFNITGMSEDLLGITLLTNGEILFNFNFPAKLFKLDANGNSVTTFGNNGEVDLSAQSQDLRSVLIEPDNSILAIGHGHIIKLTSNGIIDSSFGIDGKVDTPISITIYANDNNLLSIISAGLGGSGQYKLVKKSTNGDLVTSFGTDGGVDITDLDNDDTGFGLFTDNTGRIIVVTSREAQLRITRYLQNGTIDTTFGQNGNLIENNNPPLLIDYKANGNKLLFAGVTNLGQSPINAYIVQYNEDGTIDTDFNTEGFFIENTNTEEEIIDNIILINSETFLVSGQYTDAGENYFVAKYIPANLSIADVDKIDEVHFLNPFENELNVYSENEIKELSLLNLNGSVVKNVGGKTIDTSFVSKGIYFLKIAFEDGTTLVRKVIKK</sequence>